<evidence type="ECO:0000313" key="9">
    <source>
        <dbReference type="Proteomes" id="UP001449582"/>
    </source>
</evidence>
<evidence type="ECO:0000256" key="5">
    <source>
        <dbReference type="HAMAP-Rule" id="MF_00291"/>
    </source>
</evidence>
<accession>A0ABP9U9S6</accession>
<sequence>MENLANAQVVESSETTEANANVEVKASATPADSVQNKANANSTLKKMKQLVSAAKLIEAGAHIGLNPRKWNPKMKPYIYAKRSNNHVIDVLKSLVYLNKAYTFIQELTKENGRVLIVGTNGKMVKDLIKSEARRGQAFYITQRWLGGTLTNFKNISKSIKKLNDNIKLQTTGEIEKYTKKEQIVIRRETEKLTKFYGGIRTMRKLPNALIILDPDHDVNAIKEARKLNIPVVAFANTNADPSIIDYIIPVNNHSIRSIALILGVLVDAMAEVRGEEVKFVGKADNEIVLPETQSKRRYNGETMTRATVNHRRSFNNRNFNRVEKPANEEEKGE</sequence>
<feature type="region of interest" description="Disordered" evidence="7">
    <location>
        <begin position="312"/>
        <end position="333"/>
    </location>
</feature>
<evidence type="ECO:0000256" key="7">
    <source>
        <dbReference type="SAM" id="MobiDB-lite"/>
    </source>
</evidence>
<dbReference type="Gene3D" id="3.40.50.10490">
    <property type="entry name" value="Glucose-6-phosphate isomerase like protein, domain 1"/>
    <property type="match status" value="1"/>
</dbReference>
<dbReference type="PRINTS" id="PR00395">
    <property type="entry name" value="RIBOSOMALS2"/>
</dbReference>
<dbReference type="HAMAP" id="MF_00291_B">
    <property type="entry name" value="Ribosomal_uS2_B"/>
    <property type="match status" value="1"/>
</dbReference>
<dbReference type="PANTHER" id="PTHR12534:SF0">
    <property type="entry name" value="SMALL RIBOSOMAL SUBUNIT PROTEIN US2M"/>
    <property type="match status" value="1"/>
</dbReference>
<dbReference type="InterPro" id="IPR018130">
    <property type="entry name" value="Ribosomal_uS2_CS"/>
</dbReference>
<evidence type="ECO:0000256" key="3">
    <source>
        <dbReference type="ARBA" id="ARBA00023274"/>
    </source>
</evidence>
<dbReference type="Gene3D" id="1.10.287.610">
    <property type="entry name" value="Helix hairpin bin"/>
    <property type="match status" value="1"/>
</dbReference>
<evidence type="ECO:0000256" key="1">
    <source>
        <dbReference type="ARBA" id="ARBA00006242"/>
    </source>
</evidence>
<protein>
    <recommendedName>
        <fullName evidence="4 5">Small ribosomal subunit protein uS2</fullName>
    </recommendedName>
</protein>
<dbReference type="NCBIfam" id="TIGR01011">
    <property type="entry name" value="rpsB_bact"/>
    <property type="match status" value="1"/>
</dbReference>
<name>A0ABP9U9S6_9BACT</name>
<dbReference type="Proteomes" id="UP001449582">
    <property type="component" value="Unassembled WGS sequence"/>
</dbReference>
<proteinExistence type="inferred from homology"/>
<evidence type="ECO:0000256" key="6">
    <source>
        <dbReference type="RuleBase" id="RU003631"/>
    </source>
</evidence>
<comment type="caution">
    <text evidence="8">The sequence shown here is derived from an EMBL/GenBank/DDBJ whole genome shotgun (WGS) entry which is preliminary data.</text>
</comment>
<dbReference type="PANTHER" id="PTHR12534">
    <property type="entry name" value="30S RIBOSOMAL PROTEIN S2 PROKARYOTIC AND ORGANELLAR"/>
    <property type="match status" value="1"/>
</dbReference>
<reference evidence="8" key="1">
    <citation type="submission" date="2024-02" db="EMBL/GenBank/DDBJ databases">
        <title>Draft genome sequence of new strains in genus Ureaplasma.</title>
        <authorList>
            <person name="Nakajima Y."/>
            <person name="Segawa T."/>
        </authorList>
    </citation>
    <scope>NUCLEOTIDE SEQUENCE [LARGE SCALE GENOMIC DNA]</scope>
    <source>
        <strain evidence="8">OM1</strain>
    </source>
</reference>
<dbReference type="InterPro" id="IPR005706">
    <property type="entry name" value="Ribosomal_uS2_bac/mit/plastid"/>
</dbReference>
<evidence type="ECO:0000313" key="8">
    <source>
        <dbReference type="EMBL" id="GAA5414942.1"/>
    </source>
</evidence>
<dbReference type="Pfam" id="PF00318">
    <property type="entry name" value="Ribosomal_S2"/>
    <property type="match status" value="1"/>
</dbReference>
<dbReference type="RefSeq" id="WP_420017898.1">
    <property type="nucleotide sequence ID" value="NZ_BAABQM010000005.1"/>
</dbReference>
<feature type="compositionally biased region" description="Basic and acidic residues" evidence="7">
    <location>
        <begin position="320"/>
        <end position="333"/>
    </location>
</feature>
<keyword evidence="9" id="KW-1185">Reference proteome</keyword>
<comment type="similarity">
    <text evidence="1 5 6">Belongs to the universal ribosomal protein uS2 family.</text>
</comment>
<organism evidence="8 9">
    <name type="scientific">Ureaplasma ceti</name>
    <dbReference type="NCBI Taxonomy" id="3119530"/>
    <lineage>
        <taxon>Bacteria</taxon>
        <taxon>Bacillati</taxon>
        <taxon>Mycoplasmatota</taxon>
        <taxon>Mycoplasmoidales</taxon>
        <taxon>Mycoplasmoidaceae</taxon>
        <taxon>Ureaplasma</taxon>
    </lineage>
</organism>
<dbReference type="PROSITE" id="PS00963">
    <property type="entry name" value="RIBOSOMAL_S2_2"/>
    <property type="match status" value="1"/>
</dbReference>
<dbReference type="CDD" id="cd01425">
    <property type="entry name" value="RPS2"/>
    <property type="match status" value="1"/>
</dbReference>
<keyword evidence="2 5" id="KW-0689">Ribosomal protein</keyword>
<evidence type="ECO:0000256" key="4">
    <source>
        <dbReference type="ARBA" id="ARBA00035256"/>
    </source>
</evidence>
<evidence type="ECO:0000256" key="2">
    <source>
        <dbReference type="ARBA" id="ARBA00022980"/>
    </source>
</evidence>
<dbReference type="PROSITE" id="PS00962">
    <property type="entry name" value="RIBOSOMAL_S2_1"/>
    <property type="match status" value="1"/>
</dbReference>
<dbReference type="InterPro" id="IPR023591">
    <property type="entry name" value="Ribosomal_uS2_flav_dom_sf"/>
</dbReference>
<dbReference type="InterPro" id="IPR001865">
    <property type="entry name" value="Ribosomal_uS2"/>
</dbReference>
<dbReference type="EMBL" id="BAABQM010000005">
    <property type="protein sequence ID" value="GAA5414942.1"/>
    <property type="molecule type" value="Genomic_DNA"/>
</dbReference>
<dbReference type="SUPFAM" id="SSF52313">
    <property type="entry name" value="Ribosomal protein S2"/>
    <property type="match status" value="1"/>
</dbReference>
<keyword evidence="3 5" id="KW-0687">Ribonucleoprotein</keyword>
<gene>
    <name evidence="5" type="primary">rpsB</name>
    <name evidence="8" type="ORF">UREOM_6530</name>
</gene>